<evidence type="ECO:0000256" key="6">
    <source>
        <dbReference type="SAM" id="Phobius"/>
    </source>
</evidence>
<dbReference type="InterPro" id="IPR023845">
    <property type="entry name" value="DUF3817_TM"/>
</dbReference>
<dbReference type="AlphaFoldDB" id="A0A386ZJ00"/>
<dbReference type="Proteomes" id="UP000267164">
    <property type="component" value="Chromosome"/>
</dbReference>
<comment type="subcellular location">
    <subcellularLocation>
        <location evidence="1">Cell membrane</location>
        <topology evidence="1">Multi-pass membrane protein</topology>
    </subcellularLocation>
</comment>
<evidence type="ECO:0000313" key="8">
    <source>
        <dbReference type="EMBL" id="AYF77537.1"/>
    </source>
</evidence>
<proteinExistence type="predicted"/>
<reference evidence="8 9" key="1">
    <citation type="submission" date="2018-09" db="EMBL/GenBank/DDBJ databases">
        <title>Nocardia yunnanensis sp. nov., an actinomycete isolated from a soil sample.</title>
        <authorList>
            <person name="Zhang J."/>
        </authorList>
    </citation>
    <scope>NUCLEOTIDE SEQUENCE [LARGE SCALE GENOMIC DNA]</scope>
    <source>
        <strain evidence="8 9">CFHS0054</strain>
    </source>
</reference>
<dbReference type="EMBL" id="CP032568">
    <property type="protein sequence ID" value="AYF77537.1"/>
    <property type="molecule type" value="Genomic_DNA"/>
</dbReference>
<dbReference type="KEGG" id="nyu:D7D52_31185"/>
<protein>
    <submittedName>
        <fullName evidence="8">DUF3817 domain-containing protein</fullName>
    </submittedName>
</protein>
<name>A0A386ZJ00_9NOCA</name>
<keyword evidence="9" id="KW-1185">Reference proteome</keyword>
<feature type="transmembrane region" description="Helical" evidence="6">
    <location>
        <begin position="60"/>
        <end position="78"/>
    </location>
</feature>
<gene>
    <name evidence="8" type="ORF">D7D52_31185</name>
</gene>
<evidence type="ECO:0000256" key="2">
    <source>
        <dbReference type="ARBA" id="ARBA00022475"/>
    </source>
</evidence>
<dbReference type="RefSeq" id="WP_120742097.1">
    <property type="nucleotide sequence ID" value="NZ_CP032568.1"/>
</dbReference>
<evidence type="ECO:0000256" key="3">
    <source>
        <dbReference type="ARBA" id="ARBA00022692"/>
    </source>
</evidence>
<organism evidence="8 9">
    <name type="scientific">Nocardia yunnanensis</name>
    <dbReference type="NCBI Taxonomy" id="2382165"/>
    <lineage>
        <taxon>Bacteria</taxon>
        <taxon>Bacillati</taxon>
        <taxon>Actinomycetota</taxon>
        <taxon>Actinomycetes</taxon>
        <taxon>Mycobacteriales</taxon>
        <taxon>Nocardiaceae</taxon>
        <taxon>Nocardia</taxon>
    </lineage>
</organism>
<evidence type="ECO:0000256" key="1">
    <source>
        <dbReference type="ARBA" id="ARBA00004651"/>
    </source>
</evidence>
<dbReference type="GO" id="GO:0005886">
    <property type="term" value="C:plasma membrane"/>
    <property type="evidence" value="ECO:0007669"/>
    <property type="project" value="UniProtKB-SubCell"/>
</dbReference>
<feature type="domain" description="DUF3817" evidence="7">
    <location>
        <begin position="5"/>
        <end position="55"/>
    </location>
</feature>
<feature type="transmembrane region" description="Helical" evidence="6">
    <location>
        <begin position="7"/>
        <end position="26"/>
    </location>
</feature>
<dbReference type="Pfam" id="PF12823">
    <property type="entry name" value="DUF3817"/>
    <property type="match status" value="1"/>
</dbReference>
<keyword evidence="4 6" id="KW-1133">Transmembrane helix</keyword>
<feature type="transmembrane region" description="Helical" evidence="6">
    <location>
        <begin position="32"/>
        <end position="53"/>
    </location>
</feature>
<evidence type="ECO:0000259" key="7">
    <source>
        <dbReference type="Pfam" id="PF12823"/>
    </source>
</evidence>
<keyword evidence="5 6" id="KW-0472">Membrane</keyword>
<accession>A0A386ZJ00</accession>
<keyword evidence="3 6" id="KW-0812">Transmembrane</keyword>
<evidence type="ECO:0000313" key="9">
    <source>
        <dbReference type="Proteomes" id="UP000267164"/>
    </source>
</evidence>
<keyword evidence="2" id="KW-1003">Cell membrane</keyword>
<sequence>MNPQRTLRLTAAAETLTLLVLLVNLATVHWPAVSSLVGPLHGCAYIAVVVLAFKVPESRPALRALAVIPIVGGLVVLGKKEWA</sequence>
<evidence type="ECO:0000256" key="4">
    <source>
        <dbReference type="ARBA" id="ARBA00022989"/>
    </source>
</evidence>
<dbReference type="OrthoDB" id="3830534at2"/>
<evidence type="ECO:0000256" key="5">
    <source>
        <dbReference type="ARBA" id="ARBA00023136"/>
    </source>
</evidence>